<accession>A0ABZ2JZG2</accession>
<keyword evidence="2" id="KW-0472">Membrane</keyword>
<keyword evidence="2" id="KW-1133">Transmembrane helix</keyword>
<evidence type="ECO:0000256" key="2">
    <source>
        <dbReference type="SAM" id="Phobius"/>
    </source>
</evidence>
<protein>
    <recommendedName>
        <fullName evidence="5">Transmembrane protein</fullName>
    </recommendedName>
</protein>
<sequence>MAWMSAGTPQIVFLSSDHLELDGNDERTEVYPSFSSITVIGAPRPAMRPPPPGAALPVYSPPSWVQPPEPTAPVAAQVLPSTWTWVTAFAAMGISCGLLVMGVVRSNEHGPRATASANAASVQRLAPPLQARPLPSIGVVMPEGVTPTPAGRRLDEPHKPLASSPRPKKRERGIDNGRTAYANLSDEQLQRMLAP</sequence>
<organism evidence="3 4">
    <name type="scientific">Pendulispora brunnea</name>
    <dbReference type="NCBI Taxonomy" id="2905690"/>
    <lineage>
        <taxon>Bacteria</taxon>
        <taxon>Pseudomonadati</taxon>
        <taxon>Myxococcota</taxon>
        <taxon>Myxococcia</taxon>
        <taxon>Myxococcales</taxon>
        <taxon>Sorangiineae</taxon>
        <taxon>Pendulisporaceae</taxon>
        <taxon>Pendulispora</taxon>
    </lineage>
</organism>
<keyword evidence="2" id="KW-0812">Transmembrane</keyword>
<dbReference type="EMBL" id="CP089982">
    <property type="protein sequence ID" value="WXA90473.1"/>
    <property type="molecule type" value="Genomic_DNA"/>
</dbReference>
<name>A0ABZ2JZG2_9BACT</name>
<feature type="region of interest" description="Disordered" evidence="1">
    <location>
        <begin position="138"/>
        <end position="195"/>
    </location>
</feature>
<feature type="transmembrane region" description="Helical" evidence="2">
    <location>
        <begin position="83"/>
        <end position="104"/>
    </location>
</feature>
<keyword evidence="4" id="KW-1185">Reference proteome</keyword>
<dbReference type="RefSeq" id="WP_394841087.1">
    <property type="nucleotide sequence ID" value="NZ_CP089982.1"/>
</dbReference>
<evidence type="ECO:0000256" key="1">
    <source>
        <dbReference type="SAM" id="MobiDB-lite"/>
    </source>
</evidence>
<evidence type="ECO:0000313" key="4">
    <source>
        <dbReference type="Proteomes" id="UP001379533"/>
    </source>
</evidence>
<evidence type="ECO:0000313" key="3">
    <source>
        <dbReference type="EMBL" id="WXA90473.1"/>
    </source>
</evidence>
<dbReference type="Proteomes" id="UP001379533">
    <property type="component" value="Chromosome"/>
</dbReference>
<evidence type="ECO:0008006" key="5">
    <source>
        <dbReference type="Google" id="ProtNLM"/>
    </source>
</evidence>
<proteinExistence type="predicted"/>
<reference evidence="3 4" key="1">
    <citation type="submission" date="2021-12" db="EMBL/GenBank/DDBJ databases">
        <title>Discovery of the Pendulisporaceae a myxobacterial family with distinct sporulation behavior and unique specialized metabolism.</title>
        <authorList>
            <person name="Garcia R."/>
            <person name="Popoff A."/>
            <person name="Bader C.D."/>
            <person name="Loehr J."/>
            <person name="Walesch S."/>
            <person name="Walt C."/>
            <person name="Boldt J."/>
            <person name="Bunk B."/>
            <person name="Haeckl F.J.F.P.J."/>
            <person name="Gunesch A.P."/>
            <person name="Birkelbach J."/>
            <person name="Nuebel U."/>
            <person name="Pietschmann T."/>
            <person name="Bach T."/>
            <person name="Mueller R."/>
        </authorList>
    </citation>
    <scope>NUCLEOTIDE SEQUENCE [LARGE SCALE GENOMIC DNA]</scope>
    <source>
        <strain evidence="3 4">MSr12523</strain>
    </source>
</reference>
<gene>
    <name evidence="3" type="ORF">LZC95_28930</name>
</gene>